<keyword evidence="8 20" id="KW-0547">Nucleotide-binding</keyword>
<dbReference type="PROSITE" id="PS00240">
    <property type="entry name" value="RECEPTOR_TYR_KIN_III"/>
    <property type="match status" value="1"/>
</dbReference>
<evidence type="ECO:0000256" key="3">
    <source>
        <dbReference type="ARBA" id="ARBA00022475"/>
    </source>
</evidence>
<dbReference type="PROSITE" id="PS50835">
    <property type="entry name" value="IG_LIKE"/>
    <property type="match status" value="2"/>
</dbReference>
<evidence type="ECO:0000256" key="22">
    <source>
        <dbReference type="SAM" id="Phobius"/>
    </source>
</evidence>
<dbReference type="Gene3D" id="2.60.40.10">
    <property type="entry name" value="Immunoglobulins"/>
    <property type="match status" value="1"/>
</dbReference>
<evidence type="ECO:0000313" key="27">
    <source>
        <dbReference type="RefSeq" id="XP_005722688.1"/>
    </source>
</evidence>
<keyword evidence="18 21" id="KW-0393">Immunoglobulin domain</keyword>
<dbReference type="InterPro" id="IPR001824">
    <property type="entry name" value="Tyr_kinase_rcpt_3_CS"/>
</dbReference>
<accession>A0A9Y3VCB6</accession>
<dbReference type="InterPro" id="IPR011009">
    <property type="entry name" value="Kinase-like_dom_sf"/>
</dbReference>
<dbReference type="SUPFAM" id="SSF48726">
    <property type="entry name" value="Immunoglobulin"/>
    <property type="match status" value="1"/>
</dbReference>
<keyword evidence="26" id="KW-1185">Reference proteome</keyword>
<dbReference type="GO" id="GO:0043235">
    <property type="term" value="C:receptor complex"/>
    <property type="evidence" value="ECO:0007669"/>
    <property type="project" value="TreeGrafter"/>
</dbReference>
<keyword evidence="6 21" id="KW-0812">Transmembrane</keyword>
<dbReference type="Gene3D" id="1.10.510.10">
    <property type="entry name" value="Transferase(Phosphotransferase) domain 1"/>
    <property type="match status" value="1"/>
</dbReference>
<keyword evidence="15" id="KW-1015">Disulfide bond</keyword>
<dbReference type="PANTHER" id="PTHR24416">
    <property type="entry name" value="TYROSINE-PROTEIN KINASE RECEPTOR"/>
    <property type="match status" value="1"/>
</dbReference>
<dbReference type="FunFam" id="1.10.510.10:FF:000140">
    <property type="entry name" value="Platelet-derived growth factor receptor beta"/>
    <property type="match status" value="1"/>
</dbReference>
<evidence type="ECO:0000256" key="5">
    <source>
        <dbReference type="ARBA" id="ARBA00022679"/>
    </source>
</evidence>
<dbReference type="InterPro" id="IPR003598">
    <property type="entry name" value="Ig_sub2"/>
</dbReference>
<dbReference type="SMART" id="SM00219">
    <property type="entry name" value="TyrKc"/>
    <property type="match status" value="1"/>
</dbReference>
<dbReference type="AlphaFoldDB" id="A0A9Y3VCB6"/>
<dbReference type="InterPro" id="IPR003599">
    <property type="entry name" value="Ig_sub"/>
</dbReference>
<dbReference type="GO" id="GO:0005524">
    <property type="term" value="F:ATP binding"/>
    <property type="evidence" value="ECO:0007669"/>
    <property type="project" value="UniProtKB-UniRule"/>
</dbReference>
<evidence type="ECO:0000256" key="14">
    <source>
        <dbReference type="ARBA" id="ARBA00023137"/>
    </source>
</evidence>
<evidence type="ECO:0000256" key="7">
    <source>
        <dbReference type="ARBA" id="ARBA00022737"/>
    </source>
</evidence>
<dbReference type="GO" id="GO:0030183">
    <property type="term" value="P:B cell differentiation"/>
    <property type="evidence" value="ECO:0007669"/>
    <property type="project" value="TreeGrafter"/>
</dbReference>
<dbReference type="InterPro" id="IPR008266">
    <property type="entry name" value="Tyr_kinase_AS"/>
</dbReference>
<dbReference type="InterPro" id="IPR007110">
    <property type="entry name" value="Ig-like_dom"/>
</dbReference>
<evidence type="ECO:0000256" key="1">
    <source>
        <dbReference type="ARBA" id="ARBA00004251"/>
    </source>
</evidence>
<dbReference type="EC" id="2.7.10.1" evidence="2"/>
<evidence type="ECO:0000256" key="10">
    <source>
        <dbReference type="ARBA" id="ARBA00022840"/>
    </source>
</evidence>
<evidence type="ECO:0000256" key="19">
    <source>
        <dbReference type="ARBA" id="ARBA00051243"/>
    </source>
</evidence>
<keyword evidence="13 22" id="KW-0472">Membrane</keyword>
<dbReference type="SMART" id="SM00408">
    <property type="entry name" value="IGc2"/>
    <property type="match status" value="2"/>
</dbReference>
<feature type="domain" description="Ig-like" evidence="25">
    <location>
        <begin position="215"/>
        <end position="318"/>
    </location>
</feature>
<evidence type="ECO:0000256" key="15">
    <source>
        <dbReference type="ARBA" id="ARBA00023157"/>
    </source>
</evidence>
<feature type="chain" id="PRO_5041460080" description="receptor protein-tyrosine kinase" evidence="23">
    <location>
        <begin position="22"/>
        <end position="1026"/>
    </location>
</feature>
<keyword evidence="3" id="KW-1003">Cell membrane</keyword>
<keyword evidence="5" id="KW-0808">Transferase</keyword>
<evidence type="ECO:0000256" key="23">
    <source>
        <dbReference type="SAM" id="SignalP"/>
    </source>
</evidence>
<evidence type="ECO:0000256" key="13">
    <source>
        <dbReference type="ARBA" id="ARBA00023136"/>
    </source>
</evidence>
<proteinExistence type="inferred from homology"/>
<evidence type="ECO:0000256" key="9">
    <source>
        <dbReference type="ARBA" id="ARBA00022777"/>
    </source>
</evidence>
<comment type="similarity">
    <text evidence="21">Belongs to the protein kinase superfamily. Tyr protein kinase family. CSF-1/PDGF receptor subfamily.</text>
</comment>
<keyword evidence="12 22" id="KW-1133">Transmembrane helix</keyword>
<dbReference type="GO" id="GO:0007169">
    <property type="term" value="P:cell surface receptor protein tyrosine kinase signaling pathway"/>
    <property type="evidence" value="ECO:0007669"/>
    <property type="project" value="InterPro"/>
</dbReference>
<comment type="subcellular location">
    <subcellularLocation>
        <location evidence="1">Cell membrane</location>
        <topology evidence="1">Single-pass type I membrane protein</topology>
    </subcellularLocation>
    <subcellularLocation>
        <location evidence="21">Membrane</location>
        <topology evidence="21">Single-pass type I membrane protein</topology>
    </subcellularLocation>
</comment>
<feature type="signal peptide" evidence="23">
    <location>
        <begin position="1"/>
        <end position="21"/>
    </location>
</feature>
<feature type="transmembrane region" description="Helical" evidence="22">
    <location>
        <begin position="872"/>
        <end position="893"/>
    </location>
</feature>
<evidence type="ECO:0000256" key="12">
    <source>
        <dbReference type="ARBA" id="ARBA00022989"/>
    </source>
</evidence>
<organism evidence="26 27">
    <name type="scientific">Pundamilia nyererei</name>
    <dbReference type="NCBI Taxonomy" id="303518"/>
    <lineage>
        <taxon>Eukaryota</taxon>
        <taxon>Metazoa</taxon>
        <taxon>Chordata</taxon>
        <taxon>Craniata</taxon>
        <taxon>Vertebrata</taxon>
        <taxon>Euteleostomi</taxon>
        <taxon>Actinopterygii</taxon>
        <taxon>Neopterygii</taxon>
        <taxon>Teleostei</taxon>
        <taxon>Neoteleostei</taxon>
        <taxon>Acanthomorphata</taxon>
        <taxon>Ovalentaria</taxon>
        <taxon>Cichlomorphae</taxon>
        <taxon>Cichliformes</taxon>
        <taxon>Cichlidae</taxon>
        <taxon>African cichlids</taxon>
        <taxon>Pseudocrenilabrinae</taxon>
        <taxon>Haplochromini</taxon>
        <taxon>Pundamilia</taxon>
    </lineage>
</organism>
<feature type="transmembrane region" description="Helical" evidence="22">
    <location>
        <begin position="527"/>
        <end position="550"/>
    </location>
</feature>
<dbReference type="PANTHER" id="PTHR24416:SF356">
    <property type="entry name" value="RECEPTOR-TYPE TYROSINE-PROTEIN KINASE FLT3"/>
    <property type="match status" value="1"/>
</dbReference>
<feature type="domain" description="Ig-like" evidence="25">
    <location>
        <begin position="132"/>
        <end position="206"/>
    </location>
</feature>
<evidence type="ECO:0000256" key="8">
    <source>
        <dbReference type="ARBA" id="ARBA00022741"/>
    </source>
</evidence>
<keyword evidence="16 21" id="KW-0675">Receptor</keyword>
<dbReference type="GO" id="GO:0004714">
    <property type="term" value="F:transmembrane receptor protein tyrosine kinase activity"/>
    <property type="evidence" value="ECO:0007669"/>
    <property type="project" value="UniProtKB-EC"/>
</dbReference>
<comment type="catalytic activity">
    <reaction evidence="19">
        <text>L-tyrosyl-[protein] + ATP = O-phospho-L-tyrosyl-[protein] + ADP + H(+)</text>
        <dbReference type="Rhea" id="RHEA:10596"/>
        <dbReference type="Rhea" id="RHEA-COMP:10136"/>
        <dbReference type="Rhea" id="RHEA-COMP:20101"/>
        <dbReference type="ChEBI" id="CHEBI:15378"/>
        <dbReference type="ChEBI" id="CHEBI:30616"/>
        <dbReference type="ChEBI" id="CHEBI:46858"/>
        <dbReference type="ChEBI" id="CHEBI:61978"/>
        <dbReference type="ChEBI" id="CHEBI:456216"/>
        <dbReference type="EC" id="2.7.10.1"/>
    </reaction>
</comment>
<keyword evidence="23" id="KW-0732">Signal</keyword>
<dbReference type="InterPro" id="IPR013783">
    <property type="entry name" value="Ig-like_fold"/>
</dbReference>
<evidence type="ECO:0000313" key="26">
    <source>
        <dbReference type="Proteomes" id="UP000695023"/>
    </source>
</evidence>
<keyword evidence="4" id="KW-0597">Phosphoprotein</keyword>
<reference evidence="27" key="1">
    <citation type="submission" date="2025-08" db="UniProtKB">
        <authorList>
            <consortium name="RefSeq"/>
        </authorList>
    </citation>
    <scope>IDENTIFICATION</scope>
</reference>
<keyword evidence="17" id="KW-0325">Glycoprotein</keyword>
<dbReference type="PROSITE" id="PS50011">
    <property type="entry name" value="PROTEIN_KINASE_DOM"/>
    <property type="match status" value="1"/>
</dbReference>
<dbReference type="RefSeq" id="XP_005722688.1">
    <property type="nucleotide sequence ID" value="XM_005722631.1"/>
</dbReference>
<feature type="binding site" evidence="20">
    <location>
        <position position="630"/>
    </location>
    <ligand>
        <name>ATP</name>
        <dbReference type="ChEBI" id="CHEBI:30616"/>
    </ligand>
</feature>
<evidence type="ECO:0000256" key="21">
    <source>
        <dbReference type="RuleBase" id="RU000311"/>
    </source>
</evidence>
<evidence type="ECO:0000256" key="4">
    <source>
        <dbReference type="ARBA" id="ARBA00022553"/>
    </source>
</evidence>
<dbReference type="InterPro" id="IPR000719">
    <property type="entry name" value="Prot_kinase_dom"/>
</dbReference>
<evidence type="ECO:0000256" key="17">
    <source>
        <dbReference type="ARBA" id="ARBA00023180"/>
    </source>
</evidence>
<keyword evidence="9 27" id="KW-0418">Kinase</keyword>
<keyword evidence="7" id="KW-0677">Repeat</keyword>
<keyword evidence="14" id="KW-0829">Tyrosine-protein kinase</keyword>
<evidence type="ECO:0000259" key="25">
    <source>
        <dbReference type="PROSITE" id="PS50835"/>
    </source>
</evidence>
<name>A0A9Y3VCB6_9CICH</name>
<dbReference type="Pfam" id="PF07714">
    <property type="entry name" value="PK_Tyr_Ser-Thr"/>
    <property type="match status" value="1"/>
</dbReference>
<evidence type="ECO:0000256" key="2">
    <source>
        <dbReference type="ARBA" id="ARBA00011902"/>
    </source>
</evidence>
<evidence type="ECO:0000256" key="20">
    <source>
        <dbReference type="PROSITE-ProRule" id="PRU10141"/>
    </source>
</evidence>
<protein>
    <recommendedName>
        <fullName evidence="2">receptor protein-tyrosine kinase</fullName>
        <ecNumber evidence="2">2.7.10.1</ecNumber>
    </recommendedName>
</protein>
<dbReference type="Gene3D" id="3.30.200.20">
    <property type="entry name" value="Phosphorylase Kinase, domain 1"/>
    <property type="match status" value="1"/>
</dbReference>
<dbReference type="FunFam" id="3.30.200.20:FF:000366">
    <property type="entry name" value="receptor-type tyrosine-protein kinase FLT3"/>
    <property type="match status" value="1"/>
</dbReference>
<dbReference type="SUPFAM" id="SSF56112">
    <property type="entry name" value="Protein kinase-like (PK-like)"/>
    <property type="match status" value="1"/>
</dbReference>
<dbReference type="InterPro" id="IPR001245">
    <property type="entry name" value="Ser-Thr/Tyr_kinase_cat_dom"/>
</dbReference>
<dbReference type="InterPro" id="IPR017441">
    <property type="entry name" value="Protein_kinase_ATP_BS"/>
</dbReference>
<dbReference type="InterPro" id="IPR050122">
    <property type="entry name" value="RTK"/>
</dbReference>
<dbReference type="GO" id="GO:0019838">
    <property type="term" value="F:growth factor binding"/>
    <property type="evidence" value="ECO:0007669"/>
    <property type="project" value="TreeGrafter"/>
</dbReference>
<dbReference type="InterPro" id="IPR036179">
    <property type="entry name" value="Ig-like_dom_sf"/>
</dbReference>
<dbReference type="PROSITE" id="PS00107">
    <property type="entry name" value="PROTEIN_KINASE_ATP"/>
    <property type="match status" value="1"/>
</dbReference>
<dbReference type="GO" id="GO:0005886">
    <property type="term" value="C:plasma membrane"/>
    <property type="evidence" value="ECO:0007669"/>
    <property type="project" value="UniProtKB-SubCell"/>
</dbReference>
<evidence type="ECO:0000259" key="24">
    <source>
        <dbReference type="PROSITE" id="PS50011"/>
    </source>
</evidence>
<dbReference type="SMART" id="SM00409">
    <property type="entry name" value="IG"/>
    <property type="match status" value="2"/>
</dbReference>
<keyword evidence="11" id="KW-0832">Ubl conjugation</keyword>
<dbReference type="PROSITE" id="PS00109">
    <property type="entry name" value="PROTEIN_KINASE_TYR"/>
    <property type="match status" value="1"/>
</dbReference>
<evidence type="ECO:0000256" key="18">
    <source>
        <dbReference type="ARBA" id="ARBA00023319"/>
    </source>
</evidence>
<dbReference type="GO" id="GO:0019221">
    <property type="term" value="P:cytokine-mediated signaling pathway"/>
    <property type="evidence" value="ECO:0007669"/>
    <property type="project" value="TreeGrafter"/>
</dbReference>
<dbReference type="Proteomes" id="UP000695023">
    <property type="component" value="Unplaced"/>
</dbReference>
<evidence type="ECO:0000256" key="16">
    <source>
        <dbReference type="ARBA" id="ARBA00023170"/>
    </source>
</evidence>
<dbReference type="InterPro" id="IPR020635">
    <property type="entry name" value="Tyr_kinase_cat_dom"/>
</dbReference>
<sequence length="1026" mass="115126">MPRHQNMIAAVLLLCAVGALSDDGKTPPCVPSYEAACLTPADYQNPSGPITKVLAVGMKLIISLDGLSGSLVCHWIRGEDRVMTARNGSQSMVTSPLSETDSGEYTLTCKSNNVTMFSTTVILHVMKCPTKPQLMLDGVDVSDTSPLFKCISEGFPKPTIKWSGNKDGQQSLKGSDRKTELTISSTEYYNTGMMCCATNAEGQECSQLYDYDLQSSVMNKDEVSNVTLSEGQSLLLRCRVKGYSLRSPVWEKGGKHLNARTLSRKPEKEEEMCIKNDSHFGVQMAYLSIRSVREEHSGTYTCTSAYNKNSKSVHVHVSDEGFLSAQLDETKIISAQEASSTCLQATVSYHPVFQHCSWETPDKNRTKCVRETWVTQHRTVKLCDPLISGDYKLHLEAGGQKETKTISVCVVDEPKFNFLFNKDDGTLDLETVSLVPANYTWMFCSKSNDSCSETDSSWDEVPNAFQIDSDVSCYKQIKSSVSKDVLKGDQFRFCLTNSVGSWCKTHYMITPPTPQPSIGKPPEKNSFLLTVCVVLALALTLAIMVLTYFVKKKQKPQYQPQLQMIQMTGPSDNDYIYINFKDFEYDRKWEFPRENLELGKELGSGAFGMVVQATAYGIKKPGVSQKVAVKMLKEKHQTMEKEALMSELKMLTHIGHHANIVNLLGACTDSGPVYLIFQYCCHGDLLNYLKNNCERYHKSVTDAFDKDRFRSLYHNLQLRKCPSALEAPVDNYVPMYTTNTRGQEDIALLTINSDDVDSCEEHNLSADPESFETSDEQTEDLEALTFDDLLSFAFQVARGMEFLSSKNCIHRDLAARNVLVTNGRQVKIGDFGLARDIDNDSNYVVRGNVRLPVKWMAPESIFQGMYTMKSDVWAYGILLWEIFSLGVTPYPGIKVDHMFYSMIERGFKMECPYYANETVYGMMHKCWALAPANRPSFSKLVSFLCDLLLDQEENLYQNTINQTCSDYQNASTIIDMSALTKASEEKKTQATNDYCQTCATEEKRAETCDRDTVAAEKELLKPSDAE</sequence>
<evidence type="ECO:0000256" key="6">
    <source>
        <dbReference type="ARBA" id="ARBA00022692"/>
    </source>
</evidence>
<evidence type="ECO:0000256" key="11">
    <source>
        <dbReference type="ARBA" id="ARBA00022843"/>
    </source>
</evidence>
<feature type="domain" description="Protein kinase" evidence="24">
    <location>
        <begin position="596"/>
        <end position="949"/>
    </location>
</feature>
<dbReference type="GeneID" id="102210674"/>
<dbReference type="Pfam" id="PF13927">
    <property type="entry name" value="Ig_3"/>
    <property type="match status" value="1"/>
</dbReference>
<gene>
    <name evidence="27" type="primary">LOC102210674</name>
</gene>
<keyword evidence="10 20" id="KW-0067">ATP-binding</keyword>